<protein>
    <submittedName>
        <fullName evidence="1">Uncharacterized protein</fullName>
    </submittedName>
</protein>
<accession>A0A3D8T2B3</accession>
<evidence type="ECO:0000313" key="2">
    <source>
        <dbReference type="Proteomes" id="UP000256328"/>
    </source>
</evidence>
<name>A0A3D8T2B3_9HELO</name>
<reference evidence="1 2" key="1">
    <citation type="journal article" date="2018" name="IMA Fungus">
        <title>IMA Genome-F 9: Draft genome sequence of Annulohypoxylon stygium, Aspergillus mulundensis, Berkeleyomyces basicola (syn. Thielaviopsis basicola), Ceratocystis smalleyi, two Cercospora beticola strains, Coleophoma cylindrospora, Fusarium fracticaudum, Phialophora cf. hyalina, and Morchella septimelata.</title>
        <authorList>
            <person name="Wingfield B.D."/>
            <person name="Bills G.F."/>
            <person name="Dong Y."/>
            <person name="Huang W."/>
            <person name="Nel W.J."/>
            <person name="Swalarsk-Parry B.S."/>
            <person name="Vaghefi N."/>
            <person name="Wilken P.M."/>
            <person name="An Z."/>
            <person name="de Beer Z.W."/>
            <person name="De Vos L."/>
            <person name="Chen L."/>
            <person name="Duong T.A."/>
            <person name="Gao Y."/>
            <person name="Hammerbacher A."/>
            <person name="Kikkert J.R."/>
            <person name="Li Y."/>
            <person name="Li H."/>
            <person name="Li K."/>
            <person name="Li Q."/>
            <person name="Liu X."/>
            <person name="Ma X."/>
            <person name="Naidoo K."/>
            <person name="Pethybridge S.J."/>
            <person name="Sun J."/>
            <person name="Steenkamp E.T."/>
            <person name="van der Nest M.A."/>
            <person name="van Wyk S."/>
            <person name="Wingfield M.J."/>
            <person name="Xiong C."/>
            <person name="Yue Q."/>
            <person name="Zhang X."/>
        </authorList>
    </citation>
    <scope>NUCLEOTIDE SEQUENCE [LARGE SCALE GENOMIC DNA]</scope>
    <source>
        <strain evidence="1 2">BP5796</strain>
    </source>
</reference>
<sequence length="482" mass="54636">MSFSINNELTWRVTPESPVREVDGMDWERCAALHNLILKLGWTGSGNSEADMPRRTWWQTNITDASLEEEWTGRLSPSLKQFLQAAYETPHENFFYYASRLNGPDGFFSGIHEEADGTLNLYPMTNLNLSGHRDGLNFNQDISLAIFCSDILDSSSTTNGRMEWDPLEVVLTAWLDMIDTGKVIAKPKGTSTRAPWECAPWELMPYSHYDLEHAIGSFNNLITRIECLIEDASLKPLDNPDDQAKLLEACAAKLNQPVPDDQIGLIPREVLDNATMPEGFTREFLLQVRRPRNISTIAPGLRIPILSDIEAYPFQNFQMPSTMEYDVPVLPLPLFISDIKSSKPLFGYPFQEVSNLSYGLWMEYCNKDAHHAFEDTCRLYLPFEIGANGFARHTDDSLIGENQESRGIATPNGRNNELYQPGYCHFIPWHGPQLGDVLEQWSNMVGLGEWEVGADGVSGGVEKFKEADTEEHSYKYQIFTKW</sequence>
<dbReference type="Proteomes" id="UP000256328">
    <property type="component" value="Unassembled WGS sequence"/>
</dbReference>
<comment type="caution">
    <text evidence="1">The sequence shown here is derived from an EMBL/GenBank/DDBJ whole genome shotgun (WGS) entry which is preliminary data.</text>
</comment>
<evidence type="ECO:0000313" key="1">
    <source>
        <dbReference type="EMBL" id="RDW92670.1"/>
    </source>
</evidence>
<dbReference type="OrthoDB" id="3029470at2759"/>
<organism evidence="1 2">
    <name type="scientific">Coleophoma crateriformis</name>
    <dbReference type="NCBI Taxonomy" id="565419"/>
    <lineage>
        <taxon>Eukaryota</taxon>
        <taxon>Fungi</taxon>
        <taxon>Dikarya</taxon>
        <taxon>Ascomycota</taxon>
        <taxon>Pezizomycotina</taxon>
        <taxon>Leotiomycetes</taxon>
        <taxon>Helotiales</taxon>
        <taxon>Dermateaceae</taxon>
        <taxon>Coleophoma</taxon>
    </lineage>
</organism>
<gene>
    <name evidence="1" type="ORF">BP5796_02064</name>
</gene>
<dbReference type="EMBL" id="PDLN01000002">
    <property type="protein sequence ID" value="RDW92670.1"/>
    <property type="molecule type" value="Genomic_DNA"/>
</dbReference>
<keyword evidence="2" id="KW-1185">Reference proteome</keyword>
<dbReference type="AlphaFoldDB" id="A0A3D8T2B3"/>
<proteinExistence type="predicted"/>